<dbReference type="InterPro" id="IPR002557">
    <property type="entry name" value="Chitin-bd_dom"/>
</dbReference>
<dbReference type="InterPro" id="IPR036508">
    <property type="entry name" value="Chitin-bd_dom_sf"/>
</dbReference>
<dbReference type="PANTHER" id="PTHR23301:SF106">
    <property type="entry name" value="CHITIN-BINDING TYPE-2 DOMAIN-CONTAINING PROTEIN-RELATED"/>
    <property type="match status" value="1"/>
</dbReference>
<feature type="domain" description="Chitin-binding type-2" evidence="8">
    <location>
        <begin position="444"/>
        <end position="498"/>
    </location>
</feature>
<dbReference type="GO" id="GO:0005576">
    <property type="term" value="C:extracellular region"/>
    <property type="evidence" value="ECO:0007669"/>
    <property type="project" value="InterPro"/>
</dbReference>
<proteinExistence type="predicted"/>
<dbReference type="SMART" id="SM00494">
    <property type="entry name" value="ChtBD2"/>
    <property type="match status" value="3"/>
</dbReference>
<gene>
    <name evidence="10" type="primary">LOC115623003</name>
</gene>
<name>A0A6J2TD30_DROLE</name>
<feature type="compositionally biased region" description="Polar residues" evidence="6">
    <location>
        <begin position="167"/>
        <end position="185"/>
    </location>
</feature>
<feature type="compositionally biased region" description="Polar residues" evidence="6">
    <location>
        <begin position="206"/>
        <end position="219"/>
    </location>
</feature>
<keyword evidence="3" id="KW-0677">Repeat</keyword>
<dbReference type="Proteomes" id="UP000504634">
    <property type="component" value="Unplaced"/>
</dbReference>
<feature type="compositionally biased region" description="Polar residues" evidence="6">
    <location>
        <begin position="78"/>
        <end position="105"/>
    </location>
</feature>
<keyword evidence="5" id="KW-0325">Glycoprotein</keyword>
<dbReference type="Gene3D" id="2.170.140.10">
    <property type="entry name" value="Chitin binding domain"/>
    <property type="match status" value="3"/>
</dbReference>
<keyword evidence="4" id="KW-1015">Disulfide bond</keyword>
<dbReference type="Pfam" id="PF01607">
    <property type="entry name" value="CBM_14"/>
    <property type="match status" value="3"/>
</dbReference>
<keyword evidence="2 7" id="KW-0732">Signal</keyword>
<evidence type="ECO:0000313" key="10">
    <source>
        <dbReference type="RefSeq" id="XP_030373033.1"/>
    </source>
</evidence>
<feature type="compositionally biased region" description="Polar residues" evidence="6">
    <location>
        <begin position="235"/>
        <end position="253"/>
    </location>
</feature>
<evidence type="ECO:0000256" key="5">
    <source>
        <dbReference type="ARBA" id="ARBA00023180"/>
    </source>
</evidence>
<dbReference type="InterPro" id="IPR051940">
    <property type="entry name" value="Chitin_bind-dev_reg"/>
</dbReference>
<feature type="compositionally biased region" description="Acidic residues" evidence="6">
    <location>
        <begin position="186"/>
        <end position="205"/>
    </location>
</feature>
<dbReference type="PANTHER" id="PTHR23301">
    <property type="entry name" value="CHITIN BINDING PERITROPHIN-A"/>
    <property type="match status" value="1"/>
</dbReference>
<evidence type="ECO:0000256" key="7">
    <source>
        <dbReference type="SAM" id="SignalP"/>
    </source>
</evidence>
<dbReference type="PROSITE" id="PS50940">
    <property type="entry name" value="CHIT_BIND_II"/>
    <property type="match status" value="3"/>
</dbReference>
<feature type="compositionally biased region" description="Polar residues" evidence="6">
    <location>
        <begin position="113"/>
        <end position="130"/>
    </location>
</feature>
<feature type="domain" description="Chitin-binding type-2" evidence="8">
    <location>
        <begin position="385"/>
        <end position="439"/>
    </location>
</feature>
<feature type="compositionally biased region" description="Polar residues" evidence="6">
    <location>
        <begin position="270"/>
        <end position="291"/>
    </location>
</feature>
<reference evidence="10" key="1">
    <citation type="submission" date="2025-08" db="UniProtKB">
        <authorList>
            <consortium name="RefSeq"/>
        </authorList>
    </citation>
    <scope>IDENTIFICATION</scope>
    <source>
        <strain evidence="10">11010-0011.00</strain>
        <tissue evidence="10">Whole body</tissue>
    </source>
</reference>
<evidence type="ECO:0000256" key="6">
    <source>
        <dbReference type="SAM" id="MobiDB-lite"/>
    </source>
</evidence>
<evidence type="ECO:0000256" key="2">
    <source>
        <dbReference type="ARBA" id="ARBA00022729"/>
    </source>
</evidence>
<keyword evidence="1" id="KW-0147">Chitin-binding</keyword>
<protein>
    <submittedName>
        <fullName evidence="10">Uncharacterized protein LOC115623003 isoform X6</fullName>
    </submittedName>
</protein>
<evidence type="ECO:0000256" key="1">
    <source>
        <dbReference type="ARBA" id="ARBA00022669"/>
    </source>
</evidence>
<feature type="signal peptide" evidence="7">
    <location>
        <begin position="1"/>
        <end position="21"/>
    </location>
</feature>
<evidence type="ECO:0000256" key="4">
    <source>
        <dbReference type="ARBA" id="ARBA00023157"/>
    </source>
</evidence>
<dbReference type="GO" id="GO:0008061">
    <property type="term" value="F:chitin binding"/>
    <property type="evidence" value="ECO:0007669"/>
    <property type="project" value="UniProtKB-KW"/>
</dbReference>
<organism evidence="9 10">
    <name type="scientific">Drosophila lebanonensis</name>
    <name type="common">Fruit fly</name>
    <name type="synonym">Scaptodrosophila lebanonensis</name>
    <dbReference type="NCBI Taxonomy" id="7225"/>
    <lineage>
        <taxon>Eukaryota</taxon>
        <taxon>Metazoa</taxon>
        <taxon>Ecdysozoa</taxon>
        <taxon>Arthropoda</taxon>
        <taxon>Hexapoda</taxon>
        <taxon>Insecta</taxon>
        <taxon>Pterygota</taxon>
        <taxon>Neoptera</taxon>
        <taxon>Endopterygota</taxon>
        <taxon>Diptera</taxon>
        <taxon>Brachycera</taxon>
        <taxon>Muscomorpha</taxon>
        <taxon>Ephydroidea</taxon>
        <taxon>Drosophilidae</taxon>
        <taxon>Scaptodrosophila</taxon>
    </lineage>
</organism>
<feature type="domain" description="Chitin-binding type-2" evidence="8">
    <location>
        <begin position="322"/>
        <end position="376"/>
    </location>
</feature>
<keyword evidence="9" id="KW-1185">Reference proteome</keyword>
<feature type="compositionally biased region" description="Low complexity" evidence="6">
    <location>
        <begin position="307"/>
        <end position="320"/>
    </location>
</feature>
<evidence type="ECO:0000313" key="9">
    <source>
        <dbReference type="Proteomes" id="UP000504634"/>
    </source>
</evidence>
<feature type="chain" id="PRO_5026662575" evidence="7">
    <location>
        <begin position="22"/>
        <end position="503"/>
    </location>
</feature>
<feature type="compositionally biased region" description="Polar residues" evidence="6">
    <location>
        <begin position="138"/>
        <end position="151"/>
    </location>
</feature>
<dbReference type="AlphaFoldDB" id="A0A6J2TD30"/>
<accession>A0A6J2TD30</accession>
<dbReference type="GeneID" id="115623003"/>
<evidence type="ECO:0000256" key="3">
    <source>
        <dbReference type="ARBA" id="ARBA00022737"/>
    </source>
</evidence>
<evidence type="ECO:0000259" key="8">
    <source>
        <dbReference type="PROSITE" id="PS50940"/>
    </source>
</evidence>
<dbReference type="SUPFAM" id="SSF57625">
    <property type="entry name" value="Invertebrate chitin-binding proteins"/>
    <property type="match status" value="3"/>
</dbReference>
<sequence length="503" mass="55069">METFKRFNILILLALTVSGSAVKIEQSDNSKHEIIYNPSSSLVVETKRNGEQTLTNPLIKKIKHLSSPARVLNVTSEALNSTEDPQPTEDSSTEIPDVTSSGPSESTEDPQPTEDSTTEVPDSTSSGPSESTEDPQPTEDSTTEIPDSTSSEPEETDVTSKAPGSTEDPQPTEDSTTEVPDSTSSEPEETDVTSDAPDSTEDPQPTEDSTTEVPDSTSSEPEETDVTSEAPGSTEDPQPTQDSTTEVPDSTSSEPEETDVTSEAPDSTEDPQPTENSTTEIPDVTSSGPSESTEDPQPTEDSTTEIPDSTSSEPPKTSTSAPLSCSSGADFLPNPTDCHRYIRCSHGIEYDMECPPNLWWDYKEFVCSYNESACYNNVDVIDPNEVSCQNGADFIQHPTDCTMYIQCNHGKPLIRYCPVPLYWNPVHKLCGWSNEYCENSNMNHIECREGQLYEIYEPNCSKYIKCFGNQGIVMSCDAGRYWNPVTQSCVKSNKYCKFSRTIL</sequence>
<dbReference type="RefSeq" id="XP_030373033.1">
    <property type="nucleotide sequence ID" value="XM_030517173.1"/>
</dbReference>
<feature type="region of interest" description="Disordered" evidence="6">
    <location>
        <begin position="78"/>
        <end position="328"/>
    </location>
</feature>